<protein>
    <submittedName>
        <fullName evidence="6">Beta-N-acetylglucosaminidase domain-containing protein</fullName>
    </submittedName>
</protein>
<evidence type="ECO:0000313" key="7">
    <source>
        <dbReference type="Proteomes" id="UP001240171"/>
    </source>
</evidence>
<keyword evidence="1 3" id="KW-0378">Hydrolase</keyword>
<dbReference type="InterPro" id="IPR017853">
    <property type="entry name" value="GH"/>
</dbReference>
<evidence type="ECO:0000259" key="5">
    <source>
        <dbReference type="PROSITE" id="PS52009"/>
    </source>
</evidence>
<sequence length="610" mass="70121">MHLTQQKRQYYFRDYMETGERLQLQGKRLVCELVSRYAMNQEYEGLLQEGGPIALILPPGPGVAASERGNAQLELHYDNRLKADGYRLEIRKDAKIQIHASNKRGLQYGMNALQHLLERDGQQCTLPIVNIQDEPSFPVRGIIEGFYGVPWSFDDRMDAIAFMSDHRMNSFMYAPKDDPYHRELWRDPYPEDDFQRIAELKQQCDRYQVDFYYCISPGNDLAFDSEADFACLTRKLEAMISLGIRHFALLMDDIDYVLTGANRHFLERSGRAHAYITNRMNDWLGARLPVHTLAMCPSEYWSYWDTEYKRDMREQLQPEVKVFWTGYFVFAPEIGEEHARDNRDFYGHDLWLWDNIPVNDCDKDRLFLDPMRNRYSRLHDTGHTGMVANPMNQWECSKITLITMSHYMWNSERYMPDLSWSWAVEEFAGPAAEEMMFFCRQNLNSRLYFGGYEEVEQAVAAGDTVWLDGYFDRLQRSVTRLRQLENAKFQQEAGPWLERAEQEAGLWAALRDQLVDLNEDTEIKGSPNGSAAIGGSLTEQKLKLCLASPVQLGCNAALAAAVRLGFAERDEKGRYASREGALAAGGSPASSEALSVMESISGNHSADGRE</sequence>
<accession>A0ABT9CE46</accession>
<dbReference type="PANTHER" id="PTHR13170:SF16">
    <property type="entry name" value="PROTEIN O-GLCNACASE"/>
    <property type="match status" value="1"/>
</dbReference>
<dbReference type="RefSeq" id="WP_305024035.1">
    <property type="nucleotide sequence ID" value="NZ_JAUQTB010000004.1"/>
</dbReference>
<feature type="region of interest" description="Disordered" evidence="4">
    <location>
        <begin position="577"/>
        <end position="610"/>
    </location>
</feature>
<organism evidence="6 7">
    <name type="scientific">Paenibacillus lacisoli</name>
    <dbReference type="NCBI Taxonomy" id="3064525"/>
    <lineage>
        <taxon>Bacteria</taxon>
        <taxon>Bacillati</taxon>
        <taxon>Bacillota</taxon>
        <taxon>Bacilli</taxon>
        <taxon>Bacillales</taxon>
        <taxon>Paenibacillaceae</taxon>
        <taxon>Paenibacillus</taxon>
    </lineage>
</organism>
<dbReference type="Pfam" id="PF07555">
    <property type="entry name" value="NAGidase"/>
    <property type="match status" value="1"/>
</dbReference>
<comment type="caution">
    <text evidence="6">The sequence shown here is derived from an EMBL/GenBank/DDBJ whole genome shotgun (WGS) entry which is preliminary data.</text>
</comment>
<proteinExistence type="inferred from homology"/>
<dbReference type="Gene3D" id="3.20.20.80">
    <property type="entry name" value="Glycosidases"/>
    <property type="match status" value="1"/>
</dbReference>
<evidence type="ECO:0000256" key="3">
    <source>
        <dbReference type="PROSITE-ProRule" id="PRU01353"/>
    </source>
</evidence>
<evidence type="ECO:0000256" key="1">
    <source>
        <dbReference type="ARBA" id="ARBA00022801"/>
    </source>
</evidence>
<comment type="similarity">
    <text evidence="3">Belongs to the glycosyl hydrolase 84 family.</text>
</comment>
<feature type="active site" description="Proton donor" evidence="3">
    <location>
        <position position="253"/>
    </location>
</feature>
<name>A0ABT9CE46_9BACL</name>
<dbReference type="InterPro" id="IPR051822">
    <property type="entry name" value="Glycosyl_Hydrolase_84"/>
</dbReference>
<dbReference type="PROSITE" id="PS52009">
    <property type="entry name" value="GH84"/>
    <property type="match status" value="1"/>
</dbReference>
<feature type="domain" description="GH84" evidence="5">
    <location>
        <begin position="138"/>
        <end position="412"/>
    </location>
</feature>
<dbReference type="SUPFAM" id="SSF55545">
    <property type="entry name" value="beta-N-acetylhexosaminidase-like domain"/>
    <property type="match status" value="1"/>
</dbReference>
<gene>
    <name evidence="6" type="ORF">Q5741_10465</name>
</gene>
<feature type="compositionally biased region" description="Low complexity" evidence="4">
    <location>
        <begin position="579"/>
        <end position="595"/>
    </location>
</feature>
<dbReference type="Gene3D" id="3.30.379.10">
    <property type="entry name" value="Chitobiase/beta-hexosaminidase domain 2-like"/>
    <property type="match status" value="1"/>
</dbReference>
<dbReference type="SUPFAM" id="SSF51445">
    <property type="entry name" value="(Trans)glycosidases"/>
    <property type="match status" value="1"/>
</dbReference>
<dbReference type="Pfam" id="PF02838">
    <property type="entry name" value="Glyco_hydro_20b"/>
    <property type="match status" value="1"/>
</dbReference>
<dbReference type="Proteomes" id="UP001240171">
    <property type="component" value="Unassembled WGS sequence"/>
</dbReference>
<evidence type="ECO:0000313" key="6">
    <source>
        <dbReference type="EMBL" id="MDO7906848.1"/>
    </source>
</evidence>
<dbReference type="InterPro" id="IPR029018">
    <property type="entry name" value="Hex-like_dom2"/>
</dbReference>
<keyword evidence="2 3" id="KW-0326">Glycosidase</keyword>
<dbReference type="EMBL" id="JAUQTB010000004">
    <property type="protein sequence ID" value="MDO7906848.1"/>
    <property type="molecule type" value="Genomic_DNA"/>
</dbReference>
<keyword evidence="7" id="KW-1185">Reference proteome</keyword>
<evidence type="ECO:0000256" key="4">
    <source>
        <dbReference type="SAM" id="MobiDB-lite"/>
    </source>
</evidence>
<reference evidence="6 7" key="1">
    <citation type="submission" date="2023-07" db="EMBL/GenBank/DDBJ databases">
        <title>Paenibacillus sp. JX-17 nov. isolated from soil.</title>
        <authorList>
            <person name="Wan Y."/>
            <person name="Liu B."/>
        </authorList>
    </citation>
    <scope>NUCLEOTIDE SEQUENCE [LARGE SCALE GENOMIC DNA]</scope>
    <source>
        <strain evidence="6 7">JX-17</strain>
    </source>
</reference>
<dbReference type="InterPro" id="IPR011496">
    <property type="entry name" value="O-GlcNAcase_cat"/>
</dbReference>
<dbReference type="InterPro" id="IPR015882">
    <property type="entry name" value="HEX_bac_N"/>
</dbReference>
<evidence type="ECO:0000256" key="2">
    <source>
        <dbReference type="ARBA" id="ARBA00023295"/>
    </source>
</evidence>
<dbReference type="PANTHER" id="PTHR13170">
    <property type="entry name" value="O-GLCNACASE"/>
    <property type="match status" value="1"/>
</dbReference>